<dbReference type="EMBL" id="BJUM01000018">
    <property type="protein sequence ID" value="GEK55322.1"/>
    <property type="molecule type" value="Genomic_DNA"/>
</dbReference>
<dbReference type="InterPro" id="IPR011110">
    <property type="entry name" value="Reg_prop"/>
</dbReference>
<accession>A0A510XWD8</accession>
<dbReference type="Pfam" id="PF07494">
    <property type="entry name" value="Reg_prop"/>
    <property type="match status" value="5"/>
</dbReference>
<feature type="domain" description="GGDEF" evidence="5">
    <location>
        <begin position="832"/>
        <end position="962"/>
    </location>
</feature>
<dbReference type="Gene3D" id="2.60.40.10">
    <property type="entry name" value="Immunoglobulins"/>
    <property type="match status" value="1"/>
</dbReference>
<evidence type="ECO:0000256" key="3">
    <source>
        <dbReference type="ARBA" id="ARBA00034247"/>
    </source>
</evidence>
<sequence>MMRQLGILCTLFVMFLCEAQEQSRLPLSDYFSETWNTRSGLPHNSINSVAQTQDGYLWVATWEGLARFNGQEFKILTRAHINDLPDSGLRALTPTPDGGLYIAGSRGGISLYNHRQWDTKRSASTMVNHLIEIADKSLWLALENDGVFYREANSNTDLPIIENVSAYRVIEDNQGVVWAATSAGLYKIDNKTPTLMTPEYGLPNAPVYNLLITRGGSLIVGSEKGAWIQAGNQFKPIHKKLTNESISSLLEDNHGDLWFGTINKGVLRLSPDGIEQLDANNGLPANRTLSLLQDRENSIWIGTNAGLFRLRESPFSSWTQKRGLADDYTRTVLSHSDGSLWAGGSSGLNIIKNNRAQLVAGSKEGSPYSVLSLLEAPNGDVWAGTYTSGVLKVKDNKFIPYLNRSNGLGSNEVRALLFDSKKRLWIGSAMGLTRVNEDGSLDQFTNEKDLPSGFILALTEDKAGNVWVGTGNGVVVFDIISEKFNTIDFTEGFSAQYAFGFYIDETYTWMATDRGLVRYELSTSKMAMLGLEQGLPIDKLFQIVPSNGSFWLSSNRGIIQIDKAHIQSILNTPNGIKPPPLNYQLYDEGDGMLSAQANGGSTPSAVAHYDGSLWFATAKGVSTVKPARLTASTEIALPTIIENINVDGKPIALPLLGESVFIPPGVSRLSFHYAGLSFIMPQRLNFQTRLVGFNDSWVNRQHMTGAEYTNLPPGEYTFMVRASYPNAQWQDNQQVVHIVIQSFFWQKAHFKFAVFVFFLMVIYGIYKYRLYHYKQIEIELTNRVEKQTQDLQTQANAFAYQATHDQLTDMPNRRAFDSWLAHNFATYKQQQRPLAIAILDIDHFKRINDNWSHIVGDKVICTIATILKNGCHEDQHIARWGGEEFTIVFPDKTALQAKEICETLRKSIEHYDFSAFGEGLNVTASFGLSDSTSVGDYDRLLSRADQALYKAKNSGRNCTEII</sequence>
<comment type="catalytic activity">
    <reaction evidence="3">
        <text>2 GTP = 3',3'-c-di-GMP + 2 diphosphate</text>
        <dbReference type="Rhea" id="RHEA:24898"/>
        <dbReference type="ChEBI" id="CHEBI:33019"/>
        <dbReference type="ChEBI" id="CHEBI:37565"/>
        <dbReference type="ChEBI" id="CHEBI:58805"/>
        <dbReference type="EC" id="2.7.7.65"/>
    </reaction>
</comment>
<keyword evidence="4" id="KW-1133">Transmembrane helix</keyword>
<dbReference type="GO" id="GO:0043709">
    <property type="term" value="P:cell adhesion involved in single-species biofilm formation"/>
    <property type="evidence" value="ECO:0007669"/>
    <property type="project" value="TreeGrafter"/>
</dbReference>
<dbReference type="InterPro" id="IPR013783">
    <property type="entry name" value="Ig-like_fold"/>
</dbReference>
<dbReference type="SMART" id="SM00267">
    <property type="entry name" value="GGDEF"/>
    <property type="match status" value="1"/>
</dbReference>
<keyword evidence="7" id="KW-1185">Reference proteome</keyword>
<dbReference type="InterPro" id="IPR000160">
    <property type="entry name" value="GGDEF_dom"/>
</dbReference>
<dbReference type="InterPro" id="IPR015943">
    <property type="entry name" value="WD40/YVTN_repeat-like_dom_sf"/>
</dbReference>
<evidence type="ECO:0000256" key="2">
    <source>
        <dbReference type="ARBA" id="ARBA00012528"/>
    </source>
</evidence>
<dbReference type="InterPro" id="IPR029787">
    <property type="entry name" value="Nucleotide_cyclase"/>
</dbReference>
<dbReference type="InterPro" id="IPR011123">
    <property type="entry name" value="Y_Y_Y"/>
</dbReference>
<feature type="transmembrane region" description="Helical" evidence="4">
    <location>
        <begin position="748"/>
        <end position="766"/>
    </location>
</feature>
<comment type="caution">
    <text evidence="6">The sequence shown here is derived from an EMBL/GenBank/DDBJ whole genome shotgun (WGS) entry which is preliminary data.</text>
</comment>
<organism evidence="6 7">
    <name type="scientific">Pseudoalteromonas espejiana</name>
    <dbReference type="NCBI Taxonomy" id="28107"/>
    <lineage>
        <taxon>Bacteria</taxon>
        <taxon>Pseudomonadati</taxon>
        <taxon>Pseudomonadota</taxon>
        <taxon>Gammaproteobacteria</taxon>
        <taxon>Alteromonadales</taxon>
        <taxon>Pseudoalteromonadaceae</taxon>
        <taxon>Pseudoalteromonas</taxon>
    </lineage>
</organism>
<dbReference type="InterPro" id="IPR050469">
    <property type="entry name" value="Diguanylate_Cyclase"/>
</dbReference>
<dbReference type="Pfam" id="PF00990">
    <property type="entry name" value="GGDEF"/>
    <property type="match status" value="1"/>
</dbReference>
<name>A0A510XWD8_9GAMM</name>
<dbReference type="GO" id="GO:0052621">
    <property type="term" value="F:diguanylate cyclase activity"/>
    <property type="evidence" value="ECO:0007669"/>
    <property type="project" value="UniProtKB-EC"/>
</dbReference>
<dbReference type="AlphaFoldDB" id="A0A510XWD8"/>
<keyword evidence="4" id="KW-0812">Transmembrane</keyword>
<dbReference type="RefSeq" id="WP_307725822.1">
    <property type="nucleotide sequence ID" value="NZ_BJUM01000018.1"/>
</dbReference>
<dbReference type="InterPro" id="IPR043128">
    <property type="entry name" value="Rev_trsase/Diguanyl_cyclase"/>
</dbReference>
<dbReference type="PANTHER" id="PTHR45138">
    <property type="entry name" value="REGULATORY COMPONENTS OF SENSORY TRANSDUCTION SYSTEM"/>
    <property type="match status" value="1"/>
</dbReference>
<protein>
    <recommendedName>
        <fullName evidence="2">diguanylate cyclase</fullName>
        <ecNumber evidence="2">2.7.7.65</ecNumber>
    </recommendedName>
</protein>
<gene>
    <name evidence="6" type="ORF">PES01_21670</name>
</gene>
<dbReference type="SUPFAM" id="SSF63829">
    <property type="entry name" value="Calcium-dependent phosphotriesterase"/>
    <property type="match status" value="3"/>
</dbReference>
<dbReference type="GO" id="GO:0005886">
    <property type="term" value="C:plasma membrane"/>
    <property type="evidence" value="ECO:0007669"/>
    <property type="project" value="TreeGrafter"/>
</dbReference>
<evidence type="ECO:0000313" key="7">
    <source>
        <dbReference type="Proteomes" id="UP000321419"/>
    </source>
</evidence>
<reference evidence="6 7" key="1">
    <citation type="submission" date="2019-07" db="EMBL/GenBank/DDBJ databases">
        <title>Whole genome shotgun sequence of Pseudoalteromonas espejiana NBRC 102222.</title>
        <authorList>
            <person name="Hosoyama A."/>
            <person name="Uohara A."/>
            <person name="Ohji S."/>
            <person name="Ichikawa N."/>
        </authorList>
    </citation>
    <scope>NUCLEOTIDE SEQUENCE [LARGE SCALE GENOMIC DNA]</scope>
    <source>
        <strain evidence="6 7">NBRC 102222</strain>
    </source>
</reference>
<dbReference type="PROSITE" id="PS50887">
    <property type="entry name" value="GGDEF"/>
    <property type="match status" value="1"/>
</dbReference>
<dbReference type="FunFam" id="3.30.70.270:FF:000001">
    <property type="entry name" value="Diguanylate cyclase domain protein"/>
    <property type="match status" value="1"/>
</dbReference>
<dbReference type="Gene3D" id="3.30.70.270">
    <property type="match status" value="1"/>
</dbReference>
<proteinExistence type="predicted"/>
<evidence type="ECO:0000259" key="5">
    <source>
        <dbReference type="PROSITE" id="PS50887"/>
    </source>
</evidence>
<evidence type="ECO:0000256" key="4">
    <source>
        <dbReference type="SAM" id="Phobius"/>
    </source>
</evidence>
<dbReference type="CDD" id="cd01949">
    <property type="entry name" value="GGDEF"/>
    <property type="match status" value="1"/>
</dbReference>
<dbReference type="Pfam" id="PF07495">
    <property type="entry name" value="Y_Y_Y"/>
    <property type="match status" value="1"/>
</dbReference>
<dbReference type="EC" id="2.7.7.65" evidence="2"/>
<evidence type="ECO:0000256" key="1">
    <source>
        <dbReference type="ARBA" id="ARBA00001946"/>
    </source>
</evidence>
<evidence type="ECO:0000313" key="6">
    <source>
        <dbReference type="EMBL" id="GEK55322.1"/>
    </source>
</evidence>
<dbReference type="Proteomes" id="UP000321419">
    <property type="component" value="Unassembled WGS sequence"/>
</dbReference>
<keyword evidence="4" id="KW-0472">Membrane</keyword>
<dbReference type="NCBIfam" id="TIGR00254">
    <property type="entry name" value="GGDEF"/>
    <property type="match status" value="1"/>
</dbReference>
<dbReference type="Gene3D" id="2.130.10.10">
    <property type="entry name" value="YVTN repeat-like/Quinoprotein amine dehydrogenase"/>
    <property type="match status" value="4"/>
</dbReference>
<comment type="cofactor">
    <cofactor evidence="1">
        <name>Mg(2+)</name>
        <dbReference type="ChEBI" id="CHEBI:18420"/>
    </cofactor>
</comment>
<dbReference type="GO" id="GO:1902201">
    <property type="term" value="P:negative regulation of bacterial-type flagellum-dependent cell motility"/>
    <property type="evidence" value="ECO:0007669"/>
    <property type="project" value="TreeGrafter"/>
</dbReference>
<dbReference type="PANTHER" id="PTHR45138:SF9">
    <property type="entry name" value="DIGUANYLATE CYCLASE DGCM-RELATED"/>
    <property type="match status" value="1"/>
</dbReference>
<dbReference type="SUPFAM" id="SSF55073">
    <property type="entry name" value="Nucleotide cyclase"/>
    <property type="match status" value="1"/>
</dbReference>